<protein>
    <submittedName>
        <fullName evidence="1">Uncharacterized protein</fullName>
    </submittedName>
</protein>
<organism evidence="1">
    <name type="scientific">marine sediment metagenome</name>
    <dbReference type="NCBI Taxonomy" id="412755"/>
    <lineage>
        <taxon>unclassified sequences</taxon>
        <taxon>metagenomes</taxon>
        <taxon>ecological metagenomes</taxon>
    </lineage>
</organism>
<proteinExistence type="predicted"/>
<comment type="caution">
    <text evidence="1">The sequence shown here is derived from an EMBL/GenBank/DDBJ whole genome shotgun (WGS) entry which is preliminary data.</text>
</comment>
<gene>
    <name evidence="1" type="ORF">S12H4_36182</name>
</gene>
<dbReference type="AlphaFoldDB" id="X1TPN9"/>
<evidence type="ECO:0000313" key="1">
    <source>
        <dbReference type="EMBL" id="GAI89520.1"/>
    </source>
</evidence>
<reference evidence="1" key="1">
    <citation type="journal article" date="2014" name="Front. Microbiol.">
        <title>High frequency of phylogenetically diverse reductive dehalogenase-homologous genes in deep subseafloor sedimentary metagenomes.</title>
        <authorList>
            <person name="Kawai M."/>
            <person name="Futagami T."/>
            <person name="Toyoda A."/>
            <person name="Takaki Y."/>
            <person name="Nishi S."/>
            <person name="Hori S."/>
            <person name="Arai W."/>
            <person name="Tsubouchi T."/>
            <person name="Morono Y."/>
            <person name="Uchiyama I."/>
            <person name="Ito T."/>
            <person name="Fujiyama A."/>
            <person name="Inagaki F."/>
            <person name="Takami H."/>
        </authorList>
    </citation>
    <scope>NUCLEOTIDE SEQUENCE</scope>
    <source>
        <strain evidence="1">Expedition CK06-06</strain>
    </source>
</reference>
<name>X1TPN9_9ZZZZ</name>
<sequence>MNLKFQKVDWDWGKDLMYVEFSCDEATVRWYPKWKEVDDILHCAWLTEAGTGQEHWRNYFDIMCSEILLKDLLRKIAKTTPFQGFSTLDVDLSEIFRRLRRITTEGEQHAQT</sequence>
<accession>X1TPN9</accession>
<dbReference type="EMBL" id="BARW01021554">
    <property type="protein sequence ID" value="GAI89520.1"/>
    <property type="molecule type" value="Genomic_DNA"/>
</dbReference>